<keyword evidence="4 8" id="KW-0812">Transmembrane</keyword>
<feature type="repeat" description="Solcar" evidence="8">
    <location>
        <begin position="34"/>
        <end position="117"/>
    </location>
</feature>
<protein>
    <recommendedName>
        <fullName evidence="13">Mitochondrial substrate carrier family protein</fullName>
    </recommendedName>
</protein>
<proteinExistence type="inferred from homology"/>
<evidence type="ECO:0000256" key="6">
    <source>
        <dbReference type="ARBA" id="ARBA00022989"/>
    </source>
</evidence>
<keyword evidence="6" id="KW-1133">Transmembrane helix</keyword>
<keyword evidence="5" id="KW-0677">Repeat</keyword>
<sequence>MAMPPRRRVSFGPHDEHDTEESKQEVLPRQGAQQSYARGFMASSLAPALAAIFTNPVEVGKVRQQLDKQPASLVATLRHVWQSHGLAGLQAGLQISVLREASKSFFRIGCFTPILDQLHDAAQGPAPLYKRMAAGMSSGAIAALVCNPIELVKTRQQAAGGGAVLDGFRQLHAAEGLVGMWRGTAVSMCRSAMVTGPHLTTYTALKEAVAARGWLPDAPPLHMLASLAGAFAGVCCNQPLDVVRNRLYNQPIGPDGQGTLYAGAVDCAKQLLCSEGPLGLYRGFSSHYLRVGPHYVPPPCSLALDHSPPSLGGQRGALCKVVYRDRTTAE</sequence>
<dbReference type="PANTHER" id="PTHR45618">
    <property type="entry name" value="MITOCHONDRIAL DICARBOXYLATE CARRIER-RELATED"/>
    <property type="match status" value="1"/>
</dbReference>
<reference evidence="12" key="1">
    <citation type="journal article" date="2013" name="Nature">
        <title>Pan genome of the phytoplankton Emiliania underpins its global distribution.</title>
        <authorList>
            <person name="Read B.A."/>
            <person name="Kegel J."/>
            <person name="Klute M.J."/>
            <person name="Kuo A."/>
            <person name="Lefebvre S.C."/>
            <person name="Maumus F."/>
            <person name="Mayer C."/>
            <person name="Miller J."/>
            <person name="Monier A."/>
            <person name="Salamov A."/>
            <person name="Young J."/>
            <person name="Aguilar M."/>
            <person name="Claverie J.M."/>
            <person name="Frickenhaus S."/>
            <person name="Gonzalez K."/>
            <person name="Herman E.K."/>
            <person name="Lin Y.C."/>
            <person name="Napier J."/>
            <person name="Ogata H."/>
            <person name="Sarno A.F."/>
            <person name="Shmutz J."/>
            <person name="Schroeder D."/>
            <person name="de Vargas C."/>
            <person name="Verret F."/>
            <person name="von Dassow P."/>
            <person name="Valentin K."/>
            <person name="Van de Peer Y."/>
            <person name="Wheeler G."/>
            <person name="Dacks J.B."/>
            <person name="Delwiche C.F."/>
            <person name="Dyhrman S.T."/>
            <person name="Glockner G."/>
            <person name="John U."/>
            <person name="Richards T."/>
            <person name="Worden A.Z."/>
            <person name="Zhang X."/>
            <person name="Grigoriev I.V."/>
            <person name="Allen A.E."/>
            <person name="Bidle K."/>
            <person name="Borodovsky M."/>
            <person name="Bowler C."/>
            <person name="Brownlee C."/>
            <person name="Cock J.M."/>
            <person name="Elias M."/>
            <person name="Gladyshev V.N."/>
            <person name="Groth M."/>
            <person name="Guda C."/>
            <person name="Hadaegh A."/>
            <person name="Iglesias-Rodriguez M.D."/>
            <person name="Jenkins J."/>
            <person name="Jones B.M."/>
            <person name="Lawson T."/>
            <person name="Leese F."/>
            <person name="Lindquist E."/>
            <person name="Lobanov A."/>
            <person name="Lomsadze A."/>
            <person name="Malik S.B."/>
            <person name="Marsh M.E."/>
            <person name="Mackinder L."/>
            <person name="Mock T."/>
            <person name="Mueller-Roeber B."/>
            <person name="Pagarete A."/>
            <person name="Parker M."/>
            <person name="Probert I."/>
            <person name="Quesneville H."/>
            <person name="Raines C."/>
            <person name="Rensing S.A."/>
            <person name="Riano-Pachon D.M."/>
            <person name="Richier S."/>
            <person name="Rokitta S."/>
            <person name="Shiraiwa Y."/>
            <person name="Soanes D.M."/>
            <person name="van der Giezen M."/>
            <person name="Wahlund T.M."/>
            <person name="Williams B."/>
            <person name="Wilson W."/>
            <person name="Wolfe G."/>
            <person name="Wurch L.L."/>
        </authorList>
    </citation>
    <scope>NUCLEOTIDE SEQUENCE</scope>
</reference>
<feature type="compositionally biased region" description="Basic and acidic residues" evidence="10">
    <location>
        <begin position="13"/>
        <end position="26"/>
    </location>
</feature>
<feature type="repeat" description="Solcar" evidence="8">
    <location>
        <begin position="220"/>
        <end position="308"/>
    </location>
</feature>
<dbReference type="Pfam" id="PF00153">
    <property type="entry name" value="Mito_carr"/>
    <property type="match status" value="3"/>
</dbReference>
<dbReference type="PROSITE" id="PS50920">
    <property type="entry name" value="SOLCAR"/>
    <property type="match status" value="3"/>
</dbReference>
<evidence type="ECO:0000256" key="2">
    <source>
        <dbReference type="ARBA" id="ARBA00006375"/>
    </source>
</evidence>
<evidence type="ECO:0000313" key="11">
    <source>
        <dbReference type="EnsemblProtists" id="EOD26221"/>
    </source>
</evidence>
<evidence type="ECO:0000256" key="3">
    <source>
        <dbReference type="ARBA" id="ARBA00022448"/>
    </source>
</evidence>
<evidence type="ECO:0000256" key="7">
    <source>
        <dbReference type="ARBA" id="ARBA00023136"/>
    </source>
</evidence>
<reference evidence="11" key="2">
    <citation type="submission" date="2024-10" db="UniProtKB">
        <authorList>
            <consortium name="EnsemblProtists"/>
        </authorList>
    </citation>
    <scope>IDENTIFICATION</scope>
</reference>
<evidence type="ECO:0000256" key="9">
    <source>
        <dbReference type="RuleBase" id="RU000488"/>
    </source>
</evidence>
<keyword evidence="12" id="KW-1185">Reference proteome</keyword>
<dbReference type="Proteomes" id="UP000013827">
    <property type="component" value="Unassembled WGS sequence"/>
</dbReference>
<dbReference type="RefSeq" id="XP_005778650.1">
    <property type="nucleotide sequence ID" value="XM_005778593.1"/>
</dbReference>
<name>A0A0D3JRT6_EMIH1</name>
<organism evidence="11 12">
    <name type="scientific">Emiliania huxleyi (strain CCMP1516)</name>
    <dbReference type="NCBI Taxonomy" id="280463"/>
    <lineage>
        <taxon>Eukaryota</taxon>
        <taxon>Haptista</taxon>
        <taxon>Haptophyta</taxon>
        <taxon>Prymnesiophyceae</taxon>
        <taxon>Isochrysidales</taxon>
        <taxon>Noelaerhabdaceae</taxon>
        <taxon>Emiliania</taxon>
    </lineage>
</organism>
<dbReference type="HOGENOM" id="CLU_015166_14_3_1"/>
<dbReference type="InterPro" id="IPR018108">
    <property type="entry name" value="MCP_transmembrane"/>
</dbReference>
<dbReference type="SUPFAM" id="SSF103506">
    <property type="entry name" value="Mitochondrial carrier"/>
    <property type="match status" value="1"/>
</dbReference>
<comment type="subcellular location">
    <subcellularLocation>
        <location evidence="1">Membrane</location>
        <topology evidence="1">Multi-pass membrane protein</topology>
    </subcellularLocation>
</comment>
<keyword evidence="3 9" id="KW-0813">Transport</keyword>
<accession>A0A0D3JRT6</accession>
<evidence type="ECO:0000256" key="1">
    <source>
        <dbReference type="ARBA" id="ARBA00004141"/>
    </source>
</evidence>
<dbReference type="GeneID" id="17271766"/>
<dbReference type="OMA" id="INCAITM"/>
<keyword evidence="7 8" id="KW-0472">Membrane</keyword>
<dbReference type="GO" id="GO:0016020">
    <property type="term" value="C:membrane"/>
    <property type="evidence" value="ECO:0007669"/>
    <property type="project" value="UniProtKB-SubCell"/>
</dbReference>
<dbReference type="Gene3D" id="1.50.40.10">
    <property type="entry name" value="Mitochondrial carrier domain"/>
    <property type="match status" value="1"/>
</dbReference>
<evidence type="ECO:0000256" key="8">
    <source>
        <dbReference type="PROSITE-ProRule" id="PRU00282"/>
    </source>
</evidence>
<feature type="region of interest" description="Disordered" evidence="10">
    <location>
        <begin position="1"/>
        <end position="30"/>
    </location>
</feature>
<evidence type="ECO:0000313" key="12">
    <source>
        <dbReference type="Proteomes" id="UP000013827"/>
    </source>
</evidence>
<dbReference type="eggNOG" id="KOG0753">
    <property type="taxonomic scope" value="Eukaryota"/>
</dbReference>
<evidence type="ECO:0008006" key="13">
    <source>
        <dbReference type="Google" id="ProtNLM"/>
    </source>
</evidence>
<comment type="similarity">
    <text evidence="2 9">Belongs to the mitochondrial carrier (TC 2.A.29) family.</text>
</comment>
<dbReference type="EnsemblProtists" id="EOD26221">
    <property type="protein sequence ID" value="EOD26221"/>
    <property type="gene ID" value="EMIHUDRAFT_443451"/>
</dbReference>
<dbReference type="KEGG" id="ehx:EMIHUDRAFT_443451"/>
<dbReference type="InterPro" id="IPR050391">
    <property type="entry name" value="Mito_Metabolite_Transporter"/>
</dbReference>
<evidence type="ECO:0000256" key="5">
    <source>
        <dbReference type="ARBA" id="ARBA00022737"/>
    </source>
</evidence>
<feature type="repeat" description="Solcar" evidence="8">
    <location>
        <begin position="126"/>
        <end position="208"/>
    </location>
</feature>
<dbReference type="PaxDb" id="2903-EOD26221"/>
<evidence type="ECO:0000256" key="4">
    <source>
        <dbReference type="ARBA" id="ARBA00022692"/>
    </source>
</evidence>
<evidence type="ECO:0000256" key="10">
    <source>
        <dbReference type="SAM" id="MobiDB-lite"/>
    </source>
</evidence>
<dbReference type="InterPro" id="IPR023395">
    <property type="entry name" value="MCP_dom_sf"/>
</dbReference>
<dbReference type="AlphaFoldDB" id="A0A0D3JRT6"/>